<dbReference type="RefSeq" id="WP_069980779.1">
    <property type="nucleotide sequence ID" value="NZ_VENK01000012.1"/>
</dbReference>
<protein>
    <submittedName>
        <fullName evidence="1">Uncharacterized protein</fullName>
    </submittedName>
</protein>
<dbReference type="EMBL" id="CP017269">
    <property type="protein sequence ID" value="AOT72470.1"/>
    <property type="molecule type" value="Genomic_DNA"/>
</dbReference>
<accession>A0A1D8GNH8</accession>
<organism evidence="1 2">
    <name type="scientific">Geosporobacter ferrireducens</name>
    <dbReference type="NCBI Taxonomy" id="1424294"/>
    <lineage>
        <taxon>Bacteria</taxon>
        <taxon>Bacillati</taxon>
        <taxon>Bacillota</taxon>
        <taxon>Clostridia</taxon>
        <taxon>Peptostreptococcales</taxon>
        <taxon>Thermotaleaceae</taxon>
        <taxon>Geosporobacter</taxon>
    </lineage>
</organism>
<dbReference type="AlphaFoldDB" id="A0A1D8GNH8"/>
<name>A0A1D8GNH8_9FIRM</name>
<sequence>MTGLLLTKYSSSLWIGETIEYLGKVGKNQYKELPDKPFDKNNYPLPRDIISRTICKVGIPALKHLRECLYTGSYEQILEAIDAIGFISFYEYDNSRQNDIIILKVCKSH</sequence>
<evidence type="ECO:0000313" key="1">
    <source>
        <dbReference type="EMBL" id="AOT72470.1"/>
    </source>
</evidence>
<dbReference type="KEGG" id="gfe:Gferi_24720"/>
<proteinExistence type="predicted"/>
<evidence type="ECO:0000313" key="2">
    <source>
        <dbReference type="Proteomes" id="UP000095743"/>
    </source>
</evidence>
<keyword evidence="2" id="KW-1185">Reference proteome</keyword>
<dbReference type="STRING" id="1424294.Gferi_24720"/>
<reference evidence="1 2" key="1">
    <citation type="submission" date="2016-09" db="EMBL/GenBank/DDBJ databases">
        <title>Genomic analysis reveals versatility of anaerobic energy metabolism of Geosporobacter ferrireducens IRF9 of phylum Firmicutes.</title>
        <authorList>
            <person name="Kim S.-J."/>
        </authorList>
    </citation>
    <scope>NUCLEOTIDE SEQUENCE [LARGE SCALE GENOMIC DNA]</scope>
    <source>
        <strain evidence="1 2">IRF9</strain>
    </source>
</reference>
<dbReference type="Proteomes" id="UP000095743">
    <property type="component" value="Chromosome"/>
</dbReference>
<gene>
    <name evidence="1" type="ORF">Gferi_24720</name>
</gene>